<dbReference type="Pfam" id="PF00528">
    <property type="entry name" value="BPD_transp_1"/>
    <property type="match status" value="1"/>
</dbReference>
<evidence type="ECO:0000256" key="3">
    <source>
        <dbReference type="ARBA" id="ARBA00022475"/>
    </source>
</evidence>
<gene>
    <name evidence="10" type="ORF">LZ495_15215</name>
</gene>
<comment type="similarity">
    <text evidence="7">Belongs to the binding-protein-dependent transport system permease family.</text>
</comment>
<keyword evidence="3" id="KW-1003">Cell membrane</keyword>
<evidence type="ECO:0000256" key="2">
    <source>
        <dbReference type="ARBA" id="ARBA00022448"/>
    </source>
</evidence>
<name>A0AA41Q072_9ACTN</name>
<dbReference type="CDD" id="cd06261">
    <property type="entry name" value="TM_PBP2"/>
    <property type="match status" value="1"/>
</dbReference>
<dbReference type="InterPro" id="IPR000515">
    <property type="entry name" value="MetI-like"/>
</dbReference>
<dbReference type="InterPro" id="IPR050366">
    <property type="entry name" value="BP-dependent_transpt_permease"/>
</dbReference>
<dbReference type="SUPFAM" id="SSF161098">
    <property type="entry name" value="MetI-like"/>
    <property type="match status" value="1"/>
</dbReference>
<dbReference type="RefSeq" id="WP_235052725.1">
    <property type="nucleotide sequence ID" value="NZ_JAKFHA010000007.1"/>
</dbReference>
<feature type="compositionally biased region" description="Polar residues" evidence="8">
    <location>
        <begin position="1"/>
        <end position="12"/>
    </location>
</feature>
<keyword evidence="6 7" id="KW-0472">Membrane</keyword>
<dbReference type="GO" id="GO:0005886">
    <property type="term" value="C:plasma membrane"/>
    <property type="evidence" value="ECO:0007669"/>
    <property type="project" value="UniProtKB-SubCell"/>
</dbReference>
<feature type="transmembrane region" description="Helical" evidence="7">
    <location>
        <begin position="162"/>
        <end position="181"/>
    </location>
</feature>
<accession>A0AA41Q072</accession>
<dbReference type="PANTHER" id="PTHR43386:SF1">
    <property type="entry name" value="D,D-DIPEPTIDE TRANSPORT SYSTEM PERMEASE PROTEIN DDPC-RELATED"/>
    <property type="match status" value="1"/>
</dbReference>
<reference evidence="10" key="1">
    <citation type="submission" date="2022-01" db="EMBL/GenBank/DDBJ databases">
        <title>Genome-Based Taxonomic Classification of the Phylum Actinobacteria.</title>
        <authorList>
            <person name="Gao Y."/>
        </authorList>
    </citation>
    <scope>NUCLEOTIDE SEQUENCE</scope>
    <source>
        <strain evidence="10">KLBMP 8922</strain>
    </source>
</reference>
<sequence>MSLVETENSLGLTESGVETPAEAAAERKGKKKRAGLLWWLAVTWLSLVLAMVVFADLLPAEYDRPVGDAHLPPFQSWPEFLGTDYLGRSTLSRIAAGARTSLIVSTIPVAFGILLGGLLGLVSAYFRGTAETVIDIFADALLAFPPLLLLLMLASVLKPPSVWTITIGLAVLTVPGFYRLTKANAIAQSKREYVVVAKAMGARPGRIMFKELMPNTVATILSYAVIVMAIMIVAEGSLSFLGVGVPDPEPSWGGMVYKEKDNLETYPGQVFVPCAVLFLTVFSLNVIGDRLRSKFDVRDSNL</sequence>
<evidence type="ECO:0000259" key="9">
    <source>
        <dbReference type="PROSITE" id="PS50928"/>
    </source>
</evidence>
<keyword evidence="11" id="KW-1185">Reference proteome</keyword>
<evidence type="ECO:0000256" key="7">
    <source>
        <dbReference type="RuleBase" id="RU363032"/>
    </source>
</evidence>
<organism evidence="10 11">
    <name type="scientific">Yinghuangia soli</name>
    <dbReference type="NCBI Taxonomy" id="2908204"/>
    <lineage>
        <taxon>Bacteria</taxon>
        <taxon>Bacillati</taxon>
        <taxon>Actinomycetota</taxon>
        <taxon>Actinomycetes</taxon>
        <taxon>Kitasatosporales</taxon>
        <taxon>Streptomycetaceae</taxon>
        <taxon>Yinghuangia</taxon>
    </lineage>
</organism>
<evidence type="ECO:0000313" key="11">
    <source>
        <dbReference type="Proteomes" id="UP001165378"/>
    </source>
</evidence>
<feature type="transmembrane region" description="Helical" evidence="7">
    <location>
        <begin position="212"/>
        <end position="234"/>
    </location>
</feature>
<comment type="subcellular location">
    <subcellularLocation>
        <location evidence="1 7">Cell membrane</location>
        <topology evidence="1 7">Multi-pass membrane protein</topology>
    </subcellularLocation>
</comment>
<dbReference type="PANTHER" id="PTHR43386">
    <property type="entry name" value="OLIGOPEPTIDE TRANSPORT SYSTEM PERMEASE PROTEIN APPC"/>
    <property type="match status" value="1"/>
</dbReference>
<dbReference type="AlphaFoldDB" id="A0AA41Q072"/>
<feature type="transmembrane region" description="Helical" evidence="7">
    <location>
        <begin position="133"/>
        <end position="156"/>
    </location>
</feature>
<feature type="transmembrane region" description="Helical" evidence="7">
    <location>
        <begin position="270"/>
        <end position="288"/>
    </location>
</feature>
<protein>
    <submittedName>
        <fullName evidence="10">ABC transporter permease</fullName>
    </submittedName>
</protein>
<keyword evidence="5 7" id="KW-1133">Transmembrane helix</keyword>
<keyword evidence="4 7" id="KW-0812">Transmembrane</keyword>
<comment type="caution">
    <text evidence="10">The sequence shown here is derived from an EMBL/GenBank/DDBJ whole genome shotgun (WGS) entry which is preliminary data.</text>
</comment>
<dbReference type="EMBL" id="JAKFHA010000007">
    <property type="protein sequence ID" value="MCF2528560.1"/>
    <property type="molecule type" value="Genomic_DNA"/>
</dbReference>
<feature type="domain" description="ABC transmembrane type-1" evidence="9">
    <location>
        <begin position="98"/>
        <end position="288"/>
    </location>
</feature>
<feature type="transmembrane region" description="Helical" evidence="7">
    <location>
        <begin position="102"/>
        <end position="126"/>
    </location>
</feature>
<evidence type="ECO:0000256" key="1">
    <source>
        <dbReference type="ARBA" id="ARBA00004651"/>
    </source>
</evidence>
<evidence type="ECO:0000256" key="6">
    <source>
        <dbReference type="ARBA" id="ARBA00023136"/>
    </source>
</evidence>
<feature type="region of interest" description="Disordered" evidence="8">
    <location>
        <begin position="1"/>
        <end position="24"/>
    </location>
</feature>
<dbReference type="Gene3D" id="1.10.3720.10">
    <property type="entry name" value="MetI-like"/>
    <property type="match status" value="1"/>
</dbReference>
<dbReference type="GO" id="GO:0055085">
    <property type="term" value="P:transmembrane transport"/>
    <property type="evidence" value="ECO:0007669"/>
    <property type="project" value="InterPro"/>
</dbReference>
<evidence type="ECO:0000256" key="8">
    <source>
        <dbReference type="SAM" id="MobiDB-lite"/>
    </source>
</evidence>
<keyword evidence="2 7" id="KW-0813">Transport</keyword>
<dbReference type="InterPro" id="IPR035906">
    <property type="entry name" value="MetI-like_sf"/>
</dbReference>
<dbReference type="PROSITE" id="PS50928">
    <property type="entry name" value="ABC_TM1"/>
    <property type="match status" value="1"/>
</dbReference>
<proteinExistence type="inferred from homology"/>
<evidence type="ECO:0000313" key="10">
    <source>
        <dbReference type="EMBL" id="MCF2528560.1"/>
    </source>
</evidence>
<feature type="transmembrane region" description="Helical" evidence="7">
    <location>
        <begin position="36"/>
        <end position="55"/>
    </location>
</feature>
<dbReference type="Proteomes" id="UP001165378">
    <property type="component" value="Unassembled WGS sequence"/>
</dbReference>
<evidence type="ECO:0000256" key="4">
    <source>
        <dbReference type="ARBA" id="ARBA00022692"/>
    </source>
</evidence>
<evidence type="ECO:0000256" key="5">
    <source>
        <dbReference type="ARBA" id="ARBA00022989"/>
    </source>
</evidence>